<comment type="caution">
    <text evidence="3">The sequence shown here is derived from an EMBL/GenBank/DDBJ whole genome shotgun (WGS) entry which is preliminary data.</text>
</comment>
<keyword evidence="1" id="KW-1133">Transmembrane helix</keyword>
<feature type="transmembrane region" description="Helical" evidence="1">
    <location>
        <begin position="68"/>
        <end position="94"/>
    </location>
</feature>
<feature type="chain" id="PRO_5031417616" description="DUF1517 domain-containing protein" evidence="2">
    <location>
        <begin position="29"/>
        <end position="308"/>
    </location>
</feature>
<protein>
    <recommendedName>
        <fullName evidence="5">DUF1517 domain-containing protein</fullName>
    </recommendedName>
</protein>
<evidence type="ECO:0000256" key="2">
    <source>
        <dbReference type="SAM" id="SignalP"/>
    </source>
</evidence>
<dbReference type="RefSeq" id="WP_083626941.1">
    <property type="nucleotide sequence ID" value="NZ_LR734888.1"/>
</dbReference>
<sequence length="308" mass="32761">MFKKLLKPLAIFSLVAVLFFSQVDGALAARSGGRMGGGSFRSPSRTYNPSPGRAGGGYYGGGGFGFPFLIPFFGFGGGGLFSLLIFMAIAGFIFKSFRSTMGQDELGYTSNPTVSVARLQVGLLAQARNLQGDLDRMARTADTGSAAGRAQVLQEATLALLRHPEYWAYGDSQSEQTAMNSAEAKFNQWALAERSKFTEETLSNVNNQLIGGVAPSLTGDNANLVSQTGDLTPTDNEYIVVTLVVGTLGKIQLPTVNSPETLRQALSRLGSVGSEQLLAVEILWTPQASGDTLSTDDMLAYYPNLTLV</sequence>
<dbReference type="OrthoDB" id="459043at2"/>
<dbReference type="InterPro" id="IPR010903">
    <property type="entry name" value="DUF1517"/>
</dbReference>
<accession>A0A7Z9C4Y4</accession>
<organism evidence="3 4">
    <name type="scientific">Planktothrix serta PCC 8927</name>
    <dbReference type="NCBI Taxonomy" id="671068"/>
    <lineage>
        <taxon>Bacteria</taxon>
        <taxon>Bacillati</taxon>
        <taxon>Cyanobacteriota</taxon>
        <taxon>Cyanophyceae</taxon>
        <taxon>Oscillatoriophycideae</taxon>
        <taxon>Oscillatoriales</taxon>
        <taxon>Microcoleaceae</taxon>
        <taxon>Planktothrix</taxon>
    </lineage>
</organism>
<dbReference type="EMBL" id="CZCU02000169">
    <property type="protein sequence ID" value="VXD25703.1"/>
    <property type="molecule type" value="Genomic_DNA"/>
</dbReference>
<gene>
    <name evidence="3" type="ORF">PL8927_900054</name>
</gene>
<keyword evidence="1" id="KW-0472">Membrane</keyword>
<name>A0A7Z9C4Y4_9CYAN</name>
<dbReference type="Pfam" id="PF07466">
    <property type="entry name" value="DUF1517"/>
    <property type="match status" value="1"/>
</dbReference>
<dbReference type="PANTHER" id="PTHR33975">
    <property type="entry name" value="MYELIN-ASSOCIATED OLIGODENDROCYTE BASIC PROTEIN"/>
    <property type="match status" value="1"/>
</dbReference>
<keyword evidence="2" id="KW-0732">Signal</keyword>
<evidence type="ECO:0000313" key="3">
    <source>
        <dbReference type="EMBL" id="VXD25703.1"/>
    </source>
</evidence>
<keyword evidence="4" id="KW-1185">Reference proteome</keyword>
<evidence type="ECO:0000256" key="1">
    <source>
        <dbReference type="SAM" id="Phobius"/>
    </source>
</evidence>
<keyword evidence="1" id="KW-0812">Transmembrane</keyword>
<dbReference type="AlphaFoldDB" id="A0A7Z9C4Y4"/>
<dbReference type="Proteomes" id="UP000184550">
    <property type="component" value="Unassembled WGS sequence"/>
</dbReference>
<dbReference type="InterPro" id="IPR053023">
    <property type="entry name" value="FLAP_modulator"/>
</dbReference>
<evidence type="ECO:0008006" key="5">
    <source>
        <dbReference type="Google" id="ProtNLM"/>
    </source>
</evidence>
<reference evidence="3" key="1">
    <citation type="submission" date="2019-10" db="EMBL/GenBank/DDBJ databases">
        <authorList>
            <consortium name="Genoscope - CEA"/>
            <person name="William W."/>
        </authorList>
    </citation>
    <scope>NUCLEOTIDE SEQUENCE [LARGE SCALE GENOMIC DNA]</scope>
    <source>
        <strain evidence="3">BBR_PRJEB10992</strain>
    </source>
</reference>
<proteinExistence type="predicted"/>
<feature type="signal peptide" evidence="2">
    <location>
        <begin position="1"/>
        <end position="28"/>
    </location>
</feature>
<evidence type="ECO:0000313" key="4">
    <source>
        <dbReference type="Proteomes" id="UP000184550"/>
    </source>
</evidence>
<dbReference type="PIRSF" id="PIRSF037221">
    <property type="entry name" value="DUF1517"/>
    <property type="match status" value="1"/>
</dbReference>
<dbReference type="PANTHER" id="PTHR33975:SF2">
    <property type="entry name" value="MYELIN-ASSOCIATED OLIGODENDROCYTE BASIC PROTEIN"/>
    <property type="match status" value="1"/>
</dbReference>